<evidence type="ECO:0000256" key="1">
    <source>
        <dbReference type="SAM" id="MobiDB-lite"/>
    </source>
</evidence>
<reference evidence="2" key="1">
    <citation type="journal article" date="2016" name="Sci. Rep.">
        <title>Molecular characterization of firefly nuptial gifts: a multi-omics approach sheds light on postcopulatory sexual selection.</title>
        <authorList>
            <person name="Al-Wathiqui N."/>
            <person name="Fallon T.R."/>
            <person name="South A."/>
            <person name="Weng J.K."/>
            <person name="Lewis S.M."/>
        </authorList>
    </citation>
    <scope>NUCLEOTIDE SEQUENCE</scope>
</reference>
<sequence>MASWKAQIFNLAATWKRAVETGDFSEIQERKNESKYSQKDLKSMANEFPEVKTVMEDQASHHSGLTDEHQSVTDDLESGHADKPTAIERVKAQGEKMKQESIANIDASTQRVLALIEGLPEDQQQRAADFWDALGTGFMLFWSKILTQIEQIFEFVVEWLSQVWEQVKASWQTVKGVWTEIWAWLQELLS</sequence>
<feature type="region of interest" description="Disordered" evidence="1">
    <location>
        <begin position="52"/>
        <end position="83"/>
    </location>
</feature>
<dbReference type="EMBL" id="GEZM01047430">
    <property type="protein sequence ID" value="JAV76840.1"/>
    <property type="molecule type" value="Transcribed_RNA"/>
</dbReference>
<dbReference type="EMBL" id="GEZM01047429">
    <property type="protein sequence ID" value="JAV76841.1"/>
    <property type="molecule type" value="Transcribed_RNA"/>
</dbReference>
<evidence type="ECO:0000313" key="2">
    <source>
        <dbReference type="EMBL" id="JAV76841.1"/>
    </source>
</evidence>
<dbReference type="AlphaFoldDB" id="A0A1Y1LUY0"/>
<name>A0A1Y1LUY0_PHOPY</name>
<accession>A0A1Y1LUY0</accession>
<organism evidence="2">
    <name type="scientific">Photinus pyralis</name>
    <name type="common">Common eastern firefly</name>
    <name type="synonym">Lampyris pyralis</name>
    <dbReference type="NCBI Taxonomy" id="7054"/>
    <lineage>
        <taxon>Eukaryota</taxon>
        <taxon>Metazoa</taxon>
        <taxon>Ecdysozoa</taxon>
        <taxon>Arthropoda</taxon>
        <taxon>Hexapoda</taxon>
        <taxon>Insecta</taxon>
        <taxon>Pterygota</taxon>
        <taxon>Neoptera</taxon>
        <taxon>Endopterygota</taxon>
        <taxon>Coleoptera</taxon>
        <taxon>Polyphaga</taxon>
        <taxon>Elateriformia</taxon>
        <taxon>Elateroidea</taxon>
        <taxon>Lampyridae</taxon>
        <taxon>Lampyrinae</taxon>
        <taxon>Photinus</taxon>
    </lineage>
</organism>
<proteinExistence type="predicted"/>
<protein>
    <submittedName>
        <fullName evidence="2">Uncharacterized protein</fullName>
    </submittedName>
</protein>